<feature type="transmembrane region" description="Helical" evidence="5">
    <location>
        <begin position="6"/>
        <end position="28"/>
    </location>
</feature>
<name>E6TYT3_EVAC2</name>
<evidence type="ECO:0000256" key="3">
    <source>
        <dbReference type="ARBA" id="ARBA00022989"/>
    </source>
</evidence>
<dbReference type="AlphaFoldDB" id="E6TYT3"/>
<keyword evidence="4 5" id="KW-0472">Membrane</keyword>
<dbReference type="KEGG" id="bco:Bcell_3018"/>
<dbReference type="InterPro" id="IPR010899">
    <property type="entry name" value="UPF0344"/>
</dbReference>
<feature type="transmembrane region" description="Helical" evidence="5">
    <location>
        <begin position="64"/>
        <end position="83"/>
    </location>
</feature>
<evidence type="ECO:0000313" key="6">
    <source>
        <dbReference type="EMBL" id="ADU31268.1"/>
    </source>
</evidence>
<dbReference type="Pfam" id="PF07457">
    <property type="entry name" value="DUF1516"/>
    <property type="match status" value="1"/>
</dbReference>
<evidence type="ECO:0000256" key="5">
    <source>
        <dbReference type="SAM" id="Phobius"/>
    </source>
</evidence>
<feature type="transmembrane region" description="Helical" evidence="5">
    <location>
        <begin position="40"/>
        <end position="58"/>
    </location>
</feature>
<accession>E6TYT3</accession>
<keyword evidence="7" id="KW-1185">Reference proteome</keyword>
<dbReference type="STRING" id="649639.Bcell_3018"/>
<dbReference type="HOGENOM" id="CLU_146641_1_0_9"/>
<evidence type="ECO:0000256" key="4">
    <source>
        <dbReference type="ARBA" id="ARBA00023136"/>
    </source>
</evidence>
<proteinExistence type="predicted"/>
<sequence length="120" mass="13587">MGAYILHSHALFWFVGIVVFFLTVIFINNGKAKASKILQMVLRLMYVLLLVTGIWLIVLNGFYWSAVVKGLLAIWLIFVMEFISNRMAKGSLSGKGKAIFWIQFIVAFVLVLYFGYVVTG</sequence>
<dbReference type="Proteomes" id="UP000001401">
    <property type="component" value="Chromosome"/>
</dbReference>
<keyword evidence="1" id="KW-1003">Cell membrane</keyword>
<dbReference type="EMBL" id="CP002394">
    <property type="protein sequence ID" value="ADU31268.1"/>
    <property type="molecule type" value="Genomic_DNA"/>
</dbReference>
<reference evidence="6" key="1">
    <citation type="submission" date="2010-12" db="EMBL/GenBank/DDBJ databases">
        <title>Complete sequence of Bacillus cellulosilyticus DSM 2522.</title>
        <authorList>
            <consortium name="US DOE Joint Genome Institute"/>
            <person name="Lucas S."/>
            <person name="Copeland A."/>
            <person name="Lapidus A."/>
            <person name="Cheng J.-F."/>
            <person name="Bruce D."/>
            <person name="Goodwin L."/>
            <person name="Pitluck S."/>
            <person name="Chertkov O."/>
            <person name="Detter J.C."/>
            <person name="Han C."/>
            <person name="Tapia R."/>
            <person name="Land M."/>
            <person name="Hauser L."/>
            <person name="Jeffries C."/>
            <person name="Kyrpides N."/>
            <person name="Ivanova N."/>
            <person name="Mikhailova N."/>
            <person name="Brumm P."/>
            <person name="Mead D."/>
            <person name="Woyke T."/>
        </authorList>
    </citation>
    <scope>NUCLEOTIDE SEQUENCE [LARGE SCALE GENOMIC DNA]</scope>
    <source>
        <strain evidence="6">DSM 2522</strain>
    </source>
</reference>
<feature type="transmembrane region" description="Helical" evidence="5">
    <location>
        <begin position="98"/>
        <end position="118"/>
    </location>
</feature>
<dbReference type="OrthoDB" id="2365314at2"/>
<protein>
    <submittedName>
        <fullName evidence="6">Uncharacterized protein</fullName>
    </submittedName>
</protein>
<evidence type="ECO:0000256" key="1">
    <source>
        <dbReference type="ARBA" id="ARBA00022475"/>
    </source>
</evidence>
<keyword evidence="3 5" id="KW-1133">Transmembrane helix</keyword>
<evidence type="ECO:0000256" key="2">
    <source>
        <dbReference type="ARBA" id="ARBA00022692"/>
    </source>
</evidence>
<dbReference type="RefSeq" id="WP_013489599.1">
    <property type="nucleotide sequence ID" value="NC_014829.1"/>
</dbReference>
<evidence type="ECO:0000313" key="7">
    <source>
        <dbReference type="Proteomes" id="UP000001401"/>
    </source>
</evidence>
<keyword evidence="2 5" id="KW-0812">Transmembrane</keyword>
<gene>
    <name evidence="6" type="ordered locus">Bcell_3018</name>
</gene>
<organism evidence="6 7">
    <name type="scientific">Evansella cellulosilytica (strain ATCC 21833 / DSM 2522 / FERM P-1141 / JCM 9156 / N-4)</name>
    <name type="common">Bacillus cellulosilyticus</name>
    <dbReference type="NCBI Taxonomy" id="649639"/>
    <lineage>
        <taxon>Bacteria</taxon>
        <taxon>Bacillati</taxon>
        <taxon>Bacillota</taxon>
        <taxon>Bacilli</taxon>
        <taxon>Bacillales</taxon>
        <taxon>Bacillaceae</taxon>
        <taxon>Evansella</taxon>
    </lineage>
</organism>